<dbReference type="Gene3D" id="1.10.150.720">
    <property type="entry name" value="Haloacid dehalogenase-like hydrolase"/>
    <property type="match status" value="1"/>
</dbReference>
<gene>
    <name evidence="2" type="ORF">PHACADRAFT_122837</name>
</gene>
<dbReference type="KEGG" id="pco:PHACADRAFT_122837"/>
<dbReference type="NCBIfam" id="TIGR01549">
    <property type="entry name" value="HAD-SF-IA-v1"/>
    <property type="match status" value="1"/>
</dbReference>
<dbReference type="InterPro" id="IPR006439">
    <property type="entry name" value="HAD-SF_hydro_IA"/>
</dbReference>
<dbReference type="InterPro" id="IPR036412">
    <property type="entry name" value="HAD-like_sf"/>
</dbReference>
<dbReference type="OrthoDB" id="444127at2759"/>
<dbReference type="InterPro" id="IPR044924">
    <property type="entry name" value="HAD-SF_hydro_IA_REG-2-like_cap"/>
</dbReference>
<proteinExistence type="predicted"/>
<dbReference type="EMBL" id="JH930473">
    <property type="protein sequence ID" value="EKM54098.1"/>
    <property type="molecule type" value="Genomic_DNA"/>
</dbReference>
<accession>K5VRH0</accession>
<evidence type="ECO:0000313" key="2">
    <source>
        <dbReference type="EMBL" id="EKM54098.1"/>
    </source>
</evidence>
<sequence length="249" mass="27946">MTIRLVLFDAFSTLLVPRLPVYVQYSQTFEPYLGVLEPERLKISFKIALKQLQNEKPAYQHGAQGWWGEVIRRTAIGAGADSSAVEQSLDRIVPRLLGRFSGKEGYRLFDDSVPCLRSLKADNIKTGLVSNTDTRMRLVIEDLGISPFLDPVLLSEEERVEKPSLQIFLRACDLAGVQRDEVLHVGDELRADYYGAKTCGLSALLIRRPGTDGEAEMKEPNEDLSGVEVVPSLIEVTEWVKRKNNTQLK</sequence>
<name>K5VRH0_PHACS</name>
<dbReference type="FunCoup" id="K5VRH0">
    <property type="interactions" value="243"/>
</dbReference>
<dbReference type="STRING" id="650164.K5VRH0"/>
<feature type="signal peptide" evidence="1">
    <location>
        <begin position="1"/>
        <end position="17"/>
    </location>
</feature>
<dbReference type="AlphaFoldDB" id="K5VRH0"/>
<dbReference type="SUPFAM" id="SSF56784">
    <property type="entry name" value="HAD-like"/>
    <property type="match status" value="1"/>
</dbReference>
<dbReference type="GO" id="GO:0016791">
    <property type="term" value="F:phosphatase activity"/>
    <property type="evidence" value="ECO:0007669"/>
    <property type="project" value="UniProtKB-ARBA"/>
</dbReference>
<evidence type="ECO:0008006" key="4">
    <source>
        <dbReference type="Google" id="ProtNLM"/>
    </source>
</evidence>
<reference evidence="2 3" key="1">
    <citation type="journal article" date="2012" name="BMC Genomics">
        <title>Comparative genomics of the white-rot fungi, Phanerochaete carnosa and P. chrysosporium, to elucidate the genetic basis of the distinct wood types they colonize.</title>
        <authorList>
            <person name="Suzuki H."/>
            <person name="MacDonald J."/>
            <person name="Syed K."/>
            <person name="Salamov A."/>
            <person name="Hori C."/>
            <person name="Aerts A."/>
            <person name="Henrissat B."/>
            <person name="Wiebenga A."/>
            <person name="vanKuyk P.A."/>
            <person name="Barry K."/>
            <person name="Lindquist E."/>
            <person name="LaButti K."/>
            <person name="Lapidus A."/>
            <person name="Lucas S."/>
            <person name="Coutinho P."/>
            <person name="Gong Y."/>
            <person name="Samejima M."/>
            <person name="Mahadevan R."/>
            <person name="Abou-Zaid M."/>
            <person name="de Vries R.P."/>
            <person name="Igarashi K."/>
            <person name="Yadav J.S."/>
            <person name="Grigoriev I.V."/>
            <person name="Master E.R."/>
        </authorList>
    </citation>
    <scope>NUCLEOTIDE SEQUENCE [LARGE SCALE GENOMIC DNA]</scope>
    <source>
        <strain evidence="2 3">HHB-10118-sp</strain>
    </source>
</reference>
<dbReference type="GO" id="GO:0005634">
    <property type="term" value="C:nucleus"/>
    <property type="evidence" value="ECO:0007669"/>
    <property type="project" value="TreeGrafter"/>
</dbReference>
<protein>
    <recommendedName>
        <fullName evidence="4">Haloacid dehalogenase-like hydrolase domain-containing protein 3</fullName>
    </recommendedName>
</protein>
<keyword evidence="1" id="KW-0732">Signal</keyword>
<dbReference type="InterPro" id="IPR023214">
    <property type="entry name" value="HAD_sf"/>
</dbReference>
<dbReference type="PANTHER" id="PTHR46191:SF2">
    <property type="entry name" value="HALOACID DEHALOGENASE-LIKE HYDROLASE DOMAIN-CONTAINING PROTEIN 3"/>
    <property type="match status" value="1"/>
</dbReference>
<evidence type="ECO:0000313" key="3">
    <source>
        <dbReference type="Proteomes" id="UP000008370"/>
    </source>
</evidence>
<dbReference type="PANTHER" id="PTHR46191">
    <property type="match status" value="1"/>
</dbReference>
<dbReference type="Proteomes" id="UP000008370">
    <property type="component" value="Unassembled WGS sequence"/>
</dbReference>
<dbReference type="HOGENOM" id="CLU_045011_8_0_1"/>
<evidence type="ECO:0000256" key="1">
    <source>
        <dbReference type="SAM" id="SignalP"/>
    </source>
</evidence>
<dbReference type="Gene3D" id="3.40.50.1000">
    <property type="entry name" value="HAD superfamily/HAD-like"/>
    <property type="match status" value="1"/>
</dbReference>
<organism evidence="2 3">
    <name type="scientific">Phanerochaete carnosa (strain HHB-10118-sp)</name>
    <name type="common">White-rot fungus</name>
    <name type="synonym">Peniophora carnosa</name>
    <dbReference type="NCBI Taxonomy" id="650164"/>
    <lineage>
        <taxon>Eukaryota</taxon>
        <taxon>Fungi</taxon>
        <taxon>Dikarya</taxon>
        <taxon>Basidiomycota</taxon>
        <taxon>Agaricomycotina</taxon>
        <taxon>Agaricomycetes</taxon>
        <taxon>Polyporales</taxon>
        <taxon>Phanerochaetaceae</taxon>
        <taxon>Phanerochaete</taxon>
    </lineage>
</organism>
<dbReference type="RefSeq" id="XP_007396799.1">
    <property type="nucleotide sequence ID" value="XM_007396737.1"/>
</dbReference>
<dbReference type="PRINTS" id="PR00413">
    <property type="entry name" value="HADHALOGNASE"/>
</dbReference>
<feature type="chain" id="PRO_5003890088" description="Haloacid dehalogenase-like hydrolase domain-containing protein 3" evidence="1">
    <location>
        <begin position="18"/>
        <end position="249"/>
    </location>
</feature>
<dbReference type="InParanoid" id="K5VRH0"/>
<dbReference type="Pfam" id="PF00702">
    <property type="entry name" value="Hydrolase"/>
    <property type="match status" value="1"/>
</dbReference>
<dbReference type="InterPro" id="IPR051828">
    <property type="entry name" value="HAD-like_hydrolase_domain"/>
</dbReference>
<dbReference type="SFLD" id="SFLDG01129">
    <property type="entry name" value="C1.5:_HAD__Beta-PGM__Phosphata"/>
    <property type="match status" value="1"/>
</dbReference>
<dbReference type="SFLD" id="SFLDS00003">
    <property type="entry name" value="Haloacid_Dehalogenase"/>
    <property type="match status" value="1"/>
</dbReference>
<dbReference type="GeneID" id="18907952"/>
<keyword evidence="3" id="KW-1185">Reference proteome</keyword>